<name>A0A8T0HTZ2_CERPU</name>
<proteinExistence type="predicted"/>
<dbReference type="Proteomes" id="UP000822688">
    <property type="component" value="Chromosome V"/>
</dbReference>
<comment type="caution">
    <text evidence="1">The sequence shown here is derived from an EMBL/GenBank/DDBJ whole genome shotgun (WGS) entry which is preliminary data.</text>
</comment>
<protein>
    <submittedName>
        <fullName evidence="1">Uncharacterized protein</fullName>
    </submittedName>
</protein>
<keyword evidence="2" id="KW-1185">Reference proteome</keyword>
<gene>
    <name evidence="1" type="ORF">KC19_VG246100</name>
</gene>
<accession>A0A8T0HTZ2</accession>
<organism evidence="1 2">
    <name type="scientific">Ceratodon purpureus</name>
    <name type="common">Fire moss</name>
    <name type="synonym">Dicranum purpureum</name>
    <dbReference type="NCBI Taxonomy" id="3225"/>
    <lineage>
        <taxon>Eukaryota</taxon>
        <taxon>Viridiplantae</taxon>
        <taxon>Streptophyta</taxon>
        <taxon>Embryophyta</taxon>
        <taxon>Bryophyta</taxon>
        <taxon>Bryophytina</taxon>
        <taxon>Bryopsida</taxon>
        <taxon>Dicranidae</taxon>
        <taxon>Pseudoditrichales</taxon>
        <taxon>Ditrichaceae</taxon>
        <taxon>Ceratodon</taxon>
    </lineage>
</organism>
<dbReference type="AlphaFoldDB" id="A0A8T0HTZ2"/>
<evidence type="ECO:0000313" key="1">
    <source>
        <dbReference type="EMBL" id="KAG0574231.1"/>
    </source>
</evidence>
<sequence length="108" mass="12828">MQWPSPPSTPPPYPEAHQILLEWECTRGMRGHKLEVLSAFFRKEHLVHLPLPWRCRGFENLEILEPHPLRFLFRRFARGFWVGGGKLRTTTPMDSLWGSTEQSWKRFT</sequence>
<reference evidence="1" key="1">
    <citation type="submission" date="2020-06" db="EMBL/GenBank/DDBJ databases">
        <title>WGS assembly of Ceratodon purpureus strain R40.</title>
        <authorList>
            <person name="Carey S.B."/>
            <person name="Jenkins J."/>
            <person name="Shu S."/>
            <person name="Lovell J.T."/>
            <person name="Sreedasyam A."/>
            <person name="Maumus F."/>
            <person name="Tiley G.P."/>
            <person name="Fernandez-Pozo N."/>
            <person name="Barry K."/>
            <person name="Chen C."/>
            <person name="Wang M."/>
            <person name="Lipzen A."/>
            <person name="Daum C."/>
            <person name="Saski C.A."/>
            <person name="Payton A.C."/>
            <person name="Mcbreen J.C."/>
            <person name="Conrad R.E."/>
            <person name="Kollar L.M."/>
            <person name="Olsson S."/>
            <person name="Huttunen S."/>
            <person name="Landis J.B."/>
            <person name="Wickett N.J."/>
            <person name="Johnson M.G."/>
            <person name="Rensing S.A."/>
            <person name="Grimwood J."/>
            <person name="Schmutz J."/>
            <person name="Mcdaniel S.F."/>
        </authorList>
    </citation>
    <scope>NUCLEOTIDE SEQUENCE</scope>
    <source>
        <strain evidence="1">R40</strain>
    </source>
</reference>
<dbReference type="EMBL" id="CM026426">
    <property type="protein sequence ID" value="KAG0574231.1"/>
    <property type="molecule type" value="Genomic_DNA"/>
</dbReference>
<evidence type="ECO:0000313" key="2">
    <source>
        <dbReference type="Proteomes" id="UP000822688"/>
    </source>
</evidence>